<dbReference type="Proteomes" id="UP000679179">
    <property type="component" value="Unassembled WGS sequence"/>
</dbReference>
<keyword evidence="2" id="KW-1185">Reference proteome</keyword>
<comment type="caution">
    <text evidence="1">The sequence shown here is derived from an EMBL/GenBank/DDBJ whole genome shotgun (WGS) entry which is preliminary data.</text>
</comment>
<accession>A0A919S0G0</accession>
<name>A0A919S0G0_9CLOT</name>
<gene>
    <name evidence="1" type="ORF">CPJCM30710_25130</name>
</gene>
<sequence length="315" mass="37051">MYEVLNKTFYESTITDFKNFLNNFSNPPVTKWVICSDYCINDNNKLYNTITFTVIPSVKSFQELKSLISSFALTDLKKTKTVKDQLCQFVKSGYLFSFTFLFDKKNKLFPDTNQQTYLVNIEQTIQMLKKWIINTPERKEYYSSIIKRVNILKQEVKRSSFNLNLFNNISLTQFLAAYLTFILTKETSIKPEIIGWFSDRDKMTTSYNGIIYDYYNINYHFMCQQDSIDDSSVKVALAMPTEGEKVLWYDEVIRVADYLAGALAERNYESKKNNKYDKIWEDAISDNLNLSLIKLNYDQEENAYSARRVIITKKK</sequence>
<organism evidence="1 2">
    <name type="scientific">Clostridium polyendosporum</name>
    <dbReference type="NCBI Taxonomy" id="69208"/>
    <lineage>
        <taxon>Bacteria</taxon>
        <taxon>Bacillati</taxon>
        <taxon>Bacillota</taxon>
        <taxon>Clostridia</taxon>
        <taxon>Eubacteriales</taxon>
        <taxon>Clostridiaceae</taxon>
        <taxon>Clostridium</taxon>
    </lineage>
</organism>
<reference evidence="1" key="1">
    <citation type="submission" date="2021-03" db="EMBL/GenBank/DDBJ databases">
        <title>Taxonomic study of Clostridium polyendosporum from meadow-gley soil under rice.</title>
        <authorList>
            <person name="Kobayashi H."/>
            <person name="Tanizawa Y."/>
            <person name="Yagura M."/>
        </authorList>
    </citation>
    <scope>NUCLEOTIDE SEQUENCE</scope>
    <source>
        <strain evidence="1">JCM 30710</strain>
    </source>
</reference>
<evidence type="ECO:0000313" key="1">
    <source>
        <dbReference type="EMBL" id="GIM29847.1"/>
    </source>
</evidence>
<protein>
    <submittedName>
        <fullName evidence="1">Uncharacterized protein</fullName>
    </submittedName>
</protein>
<proteinExistence type="predicted"/>
<dbReference type="AlphaFoldDB" id="A0A919S0G0"/>
<dbReference type="EMBL" id="BOPZ01000023">
    <property type="protein sequence ID" value="GIM29847.1"/>
    <property type="molecule type" value="Genomic_DNA"/>
</dbReference>
<evidence type="ECO:0000313" key="2">
    <source>
        <dbReference type="Proteomes" id="UP000679179"/>
    </source>
</evidence>